<gene>
    <name evidence="2" type="ORF">PC118_g11009</name>
</gene>
<feature type="non-terminal residue" evidence="2">
    <location>
        <position position="34"/>
    </location>
</feature>
<comment type="caution">
    <text evidence="2">The sequence shown here is derived from an EMBL/GenBank/DDBJ whole genome shotgun (WGS) entry which is preliminary data.</text>
</comment>
<evidence type="ECO:0000313" key="3">
    <source>
        <dbReference type="Proteomes" id="UP000697107"/>
    </source>
</evidence>
<dbReference type="EMBL" id="RCML01000326">
    <property type="protein sequence ID" value="KAG2980734.1"/>
    <property type="molecule type" value="Genomic_DNA"/>
</dbReference>
<evidence type="ECO:0000256" key="1">
    <source>
        <dbReference type="SAM" id="MobiDB-lite"/>
    </source>
</evidence>
<sequence length="34" mass="3823">SFRSTRKRTHTSSLCTGGGTQQTISGDERPWKKK</sequence>
<organism evidence="2 3">
    <name type="scientific">Phytophthora cactorum</name>
    <dbReference type="NCBI Taxonomy" id="29920"/>
    <lineage>
        <taxon>Eukaryota</taxon>
        <taxon>Sar</taxon>
        <taxon>Stramenopiles</taxon>
        <taxon>Oomycota</taxon>
        <taxon>Peronosporomycetes</taxon>
        <taxon>Peronosporales</taxon>
        <taxon>Peronosporaceae</taxon>
        <taxon>Phytophthora</taxon>
    </lineage>
</organism>
<feature type="compositionally biased region" description="Basic residues" evidence="1">
    <location>
        <begin position="1"/>
        <end position="10"/>
    </location>
</feature>
<feature type="compositionally biased region" description="Polar residues" evidence="1">
    <location>
        <begin position="11"/>
        <end position="25"/>
    </location>
</feature>
<evidence type="ECO:0000313" key="2">
    <source>
        <dbReference type="EMBL" id="KAG2980734.1"/>
    </source>
</evidence>
<dbReference type="Proteomes" id="UP000697107">
    <property type="component" value="Unassembled WGS sequence"/>
</dbReference>
<accession>A0A8T1FVG2</accession>
<name>A0A8T1FVG2_9STRA</name>
<reference evidence="2" key="1">
    <citation type="submission" date="2018-10" db="EMBL/GenBank/DDBJ databases">
        <title>Effector identification in a new, highly contiguous assembly of the strawberry crown rot pathogen Phytophthora cactorum.</title>
        <authorList>
            <person name="Armitage A.D."/>
            <person name="Nellist C.F."/>
            <person name="Bates H."/>
            <person name="Vickerstaff R.J."/>
            <person name="Harrison R.J."/>
        </authorList>
    </citation>
    <scope>NUCLEOTIDE SEQUENCE</scope>
    <source>
        <strain evidence="2">P415</strain>
    </source>
</reference>
<dbReference type="AlphaFoldDB" id="A0A8T1FVG2"/>
<proteinExistence type="predicted"/>
<feature type="region of interest" description="Disordered" evidence="1">
    <location>
        <begin position="1"/>
        <end position="34"/>
    </location>
</feature>
<protein>
    <submittedName>
        <fullName evidence="2">Uncharacterized protein</fullName>
    </submittedName>
</protein>